<dbReference type="STRING" id="314608.KT99_00061"/>
<dbReference type="AlphaFoldDB" id="A9DNV4"/>
<organism evidence="1 2">
    <name type="scientific">Shewanella benthica KT99</name>
    <dbReference type="NCBI Taxonomy" id="314608"/>
    <lineage>
        <taxon>Bacteria</taxon>
        <taxon>Pseudomonadati</taxon>
        <taxon>Pseudomonadota</taxon>
        <taxon>Gammaproteobacteria</taxon>
        <taxon>Alteromonadales</taxon>
        <taxon>Shewanellaceae</taxon>
        <taxon>Shewanella</taxon>
    </lineage>
</organism>
<dbReference type="EMBL" id="ABIC01000087">
    <property type="protein sequence ID" value="EDP98655.1"/>
    <property type="molecule type" value="Genomic_DNA"/>
</dbReference>
<sequence>SRYAFIPVHVSESCGQGDQDIVVGEIEPSQEERPNPFAVLEKLKSK</sequence>
<dbReference type="Proteomes" id="UP000005839">
    <property type="component" value="Unassembled WGS sequence"/>
</dbReference>
<evidence type="ECO:0000313" key="1">
    <source>
        <dbReference type="EMBL" id="EDP98655.1"/>
    </source>
</evidence>
<name>A9DNV4_9GAMM</name>
<accession>A9DNV4</accession>
<proteinExistence type="predicted"/>
<protein>
    <submittedName>
        <fullName evidence="1">Uncharacterized protein</fullName>
    </submittedName>
</protein>
<feature type="non-terminal residue" evidence="1">
    <location>
        <position position="1"/>
    </location>
</feature>
<reference evidence="1 2" key="1">
    <citation type="submission" date="2007-10" db="EMBL/GenBank/DDBJ databases">
        <authorList>
            <person name="Yayanos A."/>
            <person name="Ferriera S."/>
            <person name="Johnson J."/>
            <person name="Kravitz S."/>
            <person name="Halpern A."/>
            <person name="Remington K."/>
            <person name="Beeson K."/>
            <person name="Tran B."/>
            <person name="Rogers Y.-H."/>
            <person name="Friedman R."/>
            <person name="Venter J.C."/>
        </authorList>
    </citation>
    <scope>NUCLEOTIDE SEQUENCE [LARGE SCALE GENOMIC DNA]</scope>
    <source>
        <strain evidence="1 2">KT99</strain>
    </source>
</reference>
<comment type="caution">
    <text evidence="1">The sequence shown here is derived from an EMBL/GenBank/DDBJ whole genome shotgun (WGS) entry which is preliminary data.</text>
</comment>
<gene>
    <name evidence="1" type="ORF">KT99_00061</name>
</gene>
<evidence type="ECO:0000313" key="2">
    <source>
        <dbReference type="Proteomes" id="UP000005839"/>
    </source>
</evidence>
<keyword evidence="2" id="KW-1185">Reference proteome</keyword>